<name>A0ACC2P1A3_9HYME</name>
<proteinExistence type="predicted"/>
<accession>A0ACC2P1A3</accession>
<dbReference type="Proteomes" id="UP001239111">
    <property type="component" value="Chromosome 2"/>
</dbReference>
<reference evidence="1" key="1">
    <citation type="submission" date="2023-04" db="EMBL/GenBank/DDBJ databases">
        <title>A chromosome-level genome assembly of the parasitoid wasp Eretmocerus hayati.</title>
        <authorList>
            <person name="Zhong Y."/>
            <person name="Liu S."/>
            <person name="Liu Y."/>
        </authorList>
    </citation>
    <scope>NUCLEOTIDE SEQUENCE</scope>
    <source>
        <strain evidence="1">ZJU_SS_LIU_2023</strain>
    </source>
</reference>
<evidence type="ECO:0000313" key="1">
    <source>
        <dbReference type="EMBL" id="KAJ8676227.1"/>
    </source>
</evidence>
<evidence type="ECO:0000313" key="2">
    <source>
        <dbReference type="Proteomes" id="UP001239111"/>
    </source>
</evidence>
<comment type="caution">
    <text evidence="1">The sequence shown here is derived from an EMBL/GenBank/DDBJ whole genome shotgun (WGS) entry which is preliminary data.</text>
</comment>
<sequence>MAHSVRLDIDPVIICPYDKNHKIAQSRIQRHLTKCERNFPPDYKQQCPYDATHRVFEHEMIDHVENCPRKLIAPISSMNQGIAKLPEIDSELESKMDDDELWEEGNTSTSIKFSEPEFNPSKVKQYTNMSMRGNALIAKRFGSKLRQPFGFSVSMMLDTTNPETDDDDDDRVSVSSDMGYGRGSGFLKTASGPITRGVRGNYRRGVRGRLLH</sequence>
<dbReference type="EMBL" id="CM056742">
    <property type="protein sequence ID" value="KAJ8676227.1"/>
    <property type="molecule type" value="Genomic_DNA"/>
</dbReference>
<protein>
    <submittedName>
        <fullName evidence="1">Uncharacterized protein</fullName>
    </submittedName>
</protein>
<keyword evidence="2" id="KW-1185">Reference proteome</keyword>
<organism evidence="1 2">
    <name type="scientific">Eretmocerus hayati</name>
    <dbReference type="NCBI Taxonomy" id="131215"/>
    <lineage>
        <taxon>Eukaryota</taxon>
        <taxon>Metazoa</taxon>
        <taxon>Ecdysozoa</taxon>
        <taxon>Arthropoda</taxon>
        <taxon>Hexapoda</taxon>
        <taxon>Insecta</taxon>
        <taxon>Pterygota</taxon>
        <taxon>Neoptera</taxon>
        <taxon>Endopterygota</taxon>
        <taxon>Hymenoptera</taxon>
        <taxon>Apocrita</taxon>
        <taxon>Proctotrupomorpha</taxon>
        <taxon>Chalcidoidea</taxon>
        <taxon>Aphelinidae</taxon>
        <taxon>Aphelininae</taxon>
        <taxon>Eretmocerus</taxon>
    </lineage>
</organism>
<gene>
    <name evidence="1" type="ORF">QAD02_012013</name>
</gene>